<reference evidence="1 2" key="1">
    <citation type="journal article" date="2019" name="Lett. Appl. Microbiol.">
        <title>A case of 'blown pack' spoilage of vacuum-packaged pork likely associated with Clostridium estertheticum in Canada.</title>
        <authorList>
            <person name="Zhang P."/>
            <person name="Ward P."/>
            <person name="McMullen L.M."/>
            <person name="Yang X."/>
        </authorList>
    </citation>
    <scope>NUCLEOTIDE SEQUENCE [LARGE SCALE GENOMIC DNA]</scope>
    <source>
        <strain evidence="1 2">MA19</strain>
    </source>
</reference>
<dbReference type="RefSeq" id="WP_152754092.1">
    <property type="nucleotide sequence ID" value="NZ_SPSE01000058.1"/>
</dbReference>
<accession>A0A5N7J888</accession>
<proteinExistence type="predicted"/>
<gene>
    <name evidence="1" type="ORF">E4V82_23115</name>
</gene>
<organism evidence="1 2">
    <name type="scientific">Clostridium estertheticum</name>
    <dbReference type="NCBI Taxonomy" id="238834"/>
    <lineage>
        <taxon>Bacteria</taxon>
        <taxon>Bacillati</taxon>
        <taxon>Bacillota</taxon>
        <taxon>Clostridia</taxon>
        <taxon>Eubacteriales</taxon>
        <taxon>Clostridiaceae</taxon>
        <taxon>Clostridium</taxon>
    </lineage>
</organism>
<dbReference type="AlphaFoldDB" id="A0A5N7J888"/>
<dbReference type="EMBL" id="SPSF01000061">
    <property type="protein sequence ID" value="MPQ64956.1"/>
    <property type="molecule type" value="Genomic_DNA"/>
</dbReference>
<name>A0A5N7J888_9CLOT</name>
<comment type="caution">
    <text evidence="1">The sequence shown here is derived from an EMBL/GenBank/DDBJ whole genome shotgun (WGS) entry which is preliminary data.</text>
</comment>
<evidence type="ECO:0000313" key="2">
    <source>
        <dbReference type="Proteomes" id="UP000342249"/>
    </source>
</evidence>
<protein>
    <submittedName>
        <fullName evidence="1">Uncharacterized protein</fullName>
    </submittedName>
</protein>
<evidence type="ECO:0000313" key="1">
    <source>
        <dbReference type="EMBL" id="MPQ64956.1"/>
    </source>
</evidence>
<dbReference type="Proteomes" id="UP000342249">
    <property type="component" value="Unassembled WGS sequence"/>
</dbReference>
<sequence>MSINKYSFRKRLLSAPALKKCNSDKSPSVLTRSALRYVLFNPTSTGTASHVRKLVRKVAQPMINYGDFLCKTNKNYDSLWIVFEDSISNLVISPLFRNNSENTNEISTFLAVLEELKASIIPAIIGLNSMVSAVISLKGMESSITRASSLIELESKAFVGLLNKSVSTLDRIVLIGKTQIPVLIEV</sequence>